<keyword evidence="3" id="KW-1185">Reference proteome</keyword>
<accession>A0A179FAC8</accession>
<dbReference type="Pfam" id="PF01425">
    <property type="entry name" value="Amidase"/>
    <property type="match status" value="1"/>
</dbReference>
<name>A0A179FAC8_METCM</name>
<dbReference type="KEGG" id="pchm:VFPPC_06966"/>
<dbReference type="EMBL" id="LSBJ02000007">
    <property type="protein sequence ID" value="OAQ62406.1"/>
    <property type="molecule type" value="Genomic_DNA"/>
</dbReference>
<dbReference type="GeneID" id="28849903"/>
<protein>
    <submittedName>
        <fullName evidence="2">Amidase-like protein</fullName>
    </submittedName>
</protein>
<dbReference type="SUPFAM" id="SSF75304">
    <property type="entry name" value="Amidase signature (AS) enzymes"/>
    <property type="match status" value="1"/>
</dbReference>
<dbReference type="RefSeq" id="XP_018140110.1">
    <property type="nucleotide sequence ID" value="XM_018285909.1"/>
</dbReference>
<sequence length="494" mass="53137">MSTPSPLFKTAHELSAFLSAGQTTTVDLVTAFLDQIERHNHNGKKLNALVAVAPREDVLSRAVQLDRERATGQVRSVLHGIPIVLKDTFVTDASLGMPTSAGAAFFAGLKAKKNATVVQRLLDAGLVIIGKGNMTEYCGMKSNDTPVGWSAHGGLTLSAYRRDDLDEKDQPTAAGSSNGPTVAVSAAFAPLALGTETSGSAVYPAGVNGVYGMKLSFGAVPLDGVCQLSRSFDHVGVFARDPADLKPLMDILMDKAGDDGEGRDGFKGLGVGVLSNVWGVMGDGVTDKWDTIEVKGKYEGAVKKLEEFGARVVYPLEVEKPEDVLKYHEETLKSVAYYEFPSNIAEFITCFEPVQGITTLKDVIEWNEQHADIALPKPYTTQTELIAATESTMTEETRVKAAAHLHRMATSESIGKVMDLQNLDIVLSNSDATLVHYASCAGWPVAVVPLGRAPKNGQPYGMFAMARHGREDVLLRFMTAWDEGFGRCETPLLE</sequence>
<dbReference type="AlphaFoldDB" id="A0A179FAC8"/>
<evidence type="ECO:0000259" key="1">
    <source>
        <dbReference type="Pfam" id="PF01425"/>
    </source>
</evidence>
<dbReference type="OrthoDB" id="566138at2759"/>
<organism evidence="2 3">
    <name type="scientific">Pochonia chlamydosporia 170</name>
    <dbReference type="NCBI Taxonomy" id="1380566"/>
    <lineage>
        <taxon>Eukaryota</taxon>
        <taxon>Fungi</taxon>
        <taxon>Dikarya</taxon>
        <taxon>Ascomycota</taxon>
        <taxon>Pezizomycotina</taxon>
        <taxon>Sordariomycetes</taxon>
        <taxon>Hypocreomycetidae</taxon>
        <taxon>Hypocreales</taxon>
        <taxon>Clavicipitaceae</taxon>
        <taxon>Pochonia</taxon>
    </lineage>
</organism>
<evidence type="ECO:0000313" key="3">
    <source>
        <dbReference type="Proteomes" id="UP000078397"/>
    </source>
</evidence>
<proteinExistence type="predicted"/>
<dbReference type="PANTHER" id="PTHR42678:SF34">
    <property type="entry name" value="OS04G0183300 PROTEIN"/>
    <property type="match status" value="1"/>
</dbReference>
<dbReference type="InterPro" id="IPR023631">
    <property type="entry name" value="Amidase_dom"/>
</dbReference>
<dbReference type="Gene3D" id="3.90.1300.10">
    <property type="entry name" value="Amidase signature (AS) domain"/>
    <property type="match status" value="1"/>
</dbReference>
<dbReference type="STRING" id="1380566.A0A179FAC8"/>
<evidence type="ECO:0000313" key="2">
    <source>
        <dbReference type="EMBL" id="OAQ62406.1"/>
    </source>
</evidence>
<reference evidence="2 3" key="1">
    <citation type="journal article" date="2016" name="PLoS Pathog.">
        <title>Biosynthesis of antibiotic leucinostatins in bio-control fungus Purpureocillium lilacinum and their inhibition on phytophthora revealed by genome mining.</title>
        <authorList>
            <person name="Wang G."/>
            <person name="Liu Z."/>
            <person name="Lin R."/>
            <person name="Li E."/>
            <person name="Mao Z."/>
            <person name="Ling J."/>
            <person name="Yang Y."/>
            <person name="Yin W.B."/>
            <person name="Xie B."/>
        </authorList>
    </citation>
    <scope>NUCLEOTIDE SEQUENCE [LARGE SCALE GENOMIC DNA]</scope>
    <source>
        <strain evidence="2">170</strain>
    </source>
</reference>
<feature type="domain" description="Amidase" evidence="1">
    <location>
        <begin position="27"/>
        <end position="475"/>
    </location>
</feature>
<dbReference type="InterPro" id="IPR036928">
    <property type="entry name" value="AS_sf"/>
</dbReference>
<dbReference type="PANTHER" id="PTHR42678">
    <property type="entry name" value="AMIDASE"/>
    <property type="match status" value="1"/>
</dbReference>
<gene>
    <name evidence="2" type="ORF">VFPPC_06966</name>
</gene>
<dbReference type="Proteomes" id="UP000078397">
    <property type="component" value="Unassembled WGS sequence"/>
</dbReference>
<comment type="caution">
    <text evidence="2">The sequence shown here is derived from an EMBL/GenBank/DDBJ whole genome shotgun (WGS) entry which is preliminary data.</text>
</comment>